<dbReference type="AlphaFoldDB" id="A0A8H3EYQ6"/>
<protein>
    <submittedName>
        <fullName evidence="3">Uncharacterized protein</fullName>
    </submittedName>
</protein>
<sequence>MDDKTVQDYSKWFTHLERLNRHLERWLIAHRGQVEDDKASLYRMAIGHFERYVLPLFKDHEERMASDDITLRKQGPWLEEFRRRTGTFRKTLEMFRTQPAQLSDVLSNYTDLLYCEIMLLLWRKEDLSGGSLSYDDLKPVHHKLPKSLLPDVPNSETPAPDSVDWHLARYAFASEKSNNVHAWREFASRVEAFANIIGCSAPADKTGYDVFSSVNAINKKCFDTDSSAREAELQAKIDLLTKEKAKLEETAREWTRMQATLSFRHVLERLPPPSDKKESANWADFWKKAVEEATKPGAKNTELARIVKDYRTLKGDSKDATKNASKDATKNASKDATKDIYDHAKVRNTGAGLYSGFSENIHHYTGYYDLQPSQWDILQWKILKLLTPLAENIEDGEVQWDRERLRFITPVEKTLATPAPASPAALHPVLTPGASSSAAPPNPSASSPSAK</sequence>
<comment type="caution">
    <text evidence="3">The sequence shown here is derived from an EMBL/GenBank/DDBJ whole genome shotgun (WGS) entry which is preliminary data.</text>
</comment>
<gene>
    <name evidence="3" type="ORF">HETSPECPRED_000287</name>
</gene>
<organism evidence="3 4">
    <name type="scientific">Heterodermia speciosa</name>
    <dbReference type="NCBI Taxonomy" id="116794"/>
    <lineage>
        <taxon>Eukaryota</taxon>
        <taxon>Fungi</taxon>
        <taxon>Dikarya</taxon>
        <taxon>Ascomycota</taxon>
        <taxon>Pezizomycotina</taxon>
        <taxon>Lecanoromycetes</taxon>
        <taxon>OSLEUM clade</taxon>
        <taxon>Lecanoromycetidae</taxon>
        <taxon>Caliciales</taxon>
        <taxon>Physciaceae</taxon>
        <taxon>Heterodermia</taxon>
    </lineage>
</organism>
<proteinExistence type="predicted"/>
<keyword evidence="4" id="KW-1185">Reference proteome</keyword>
<dbReference type="EMBL" id="CAJPDS010000010">
    <property type="protein sequence ID" value="CAF9911271.1"/>
    <property type="molecule type" value="Genomic_DNA"/>
</dbReference>
<feature type="coiled-coil region" evidence="1">
    <location>
        <begin position="230"/>
        <end position="257"/>
    </location>
</feature>
<accession>A0A8H3EYQ6</accession>
<name>A0A8H3EYQ6_9LECA</name>
<dbReference type="OrthoDB" id="4142077at2759"/>
<reference evidence="3" key="1">
    <citation type="submission" date="2021-03" db="EMBL/GenBank/DDBJ databases">
        <authorList>
            <person name="Tagirdzhanova G."/>
        </authorList>
    </citation>
    <scope>NUCLEOTIDE SEQUENCE</scope>
</reference>
<evidence type="ECO:0000256" key="2">
    <source>
        <dbReference type="SAM" id="MobiDB-lite"/>
    </source>
</evidence>
<keyword evidence="1" id="KW-0175">Coiled coil</keyword>
<evidence type="ECO:0000256" key="1">
    <source>
        <dbReference type="SAM" id="Coils"/>
    </source>
</evidence>
<feature type="region of interest" description="Disordered" evidence="2">
    <location>
        <begin position="417"/>
        <end position="451"/>
    </location>
</feature>
<evidence type="ECO:0000313" key="4">
    <source>
        <dbReference type="Proteomes" id="UP000664521"/>
    </source>
</evidence>
<dbReference type="Proteomes" id="UP000664521">
    <property type="component" value="Unassembled WGS sequence"/>
</dbReference>
<evidence type="ECO:0000313" key="3">
    <source>
        <dbReference type="EMBL" id="CAF9911271.1"/>
    </source>
</evidence>